<dbReference type="Proteomes" id="UP000252355">
    <property type="component" value="Unassembled WGS sequence"/>
</dbReference>
<protein>
    <submittedName>
        <fullName evidence="2">Uncharacterized protein</fullName>
    </submittedName>
</protein>
<accession>A0A367ZMY2</accession>
<comment type="caution">
    <text evidence="2">The sequence shown here is derived from an EMBL/GenBank/DDBJ whole genome shotgun (WGS) entry which is preliminary data.</text>
</comment>
<sequence length="76" mass="7952">MIGPAPSGGHRGSGHPTGQTRHAPCPGDDEWARGRRSLVIPTRKRPSRPVPTPSPERANLGPVTLPGMAVPAPLHV</sequence>
<gene>
    <name evidence="2" type="ORF">OZSIB_4242</name>
</gene>
<evidence type="ECO:0000313" key="2">
    <source>
        <dbReference type="EMBL" id="RCK79488.1"/>
    </source>
</evidence>
<organism evidence="2 3">
    <name type="scientific">Candidatus Ozemobacter sibiricus</name>
    <dbReference type="NCBI Taxonomy" id="2268124"/>
    <lineage>
        <taxon>Bacteria</taxon>
        <taxon>Candidatus Ozemobacteria</taxon>
        <taxon>Candidatus Ozemobacterales</taxon>
        <taxon>Candidatus Ozemobacteraceae</taxon>
        <taxon>Candidatus Ozemobacter</taxon>
    </lineage>
</organism>
<evidence type="ECO:0000313" key="3">
    <source>
        <dbReference type="Proteomes" id="UP000252355"/>
    </source>
</evidence>
<evidence type="ECO:0000256" key="1">
    <source>
        <dbReference type="SAM" id="MobiDB-lite"/>
    </source>
</evidence>
<dbReference type="AlphaFoldDB" id="A0A367ZMY2"/>
<proteinExistence type="predicted"/>
<dbReference type="EMBL" id="QOQW01000012">
    <property type="protein sequence ID" value="RCK79488.1"/>
    <property type="molecule type" value="Genomic_DNA"/>
</dbReference>
<name>A0A367ZMY2_9BACT</name>
<reference evidence="2 3" key="1">
    <citation type="submission" date="2018-05" db="EMBL/GenBank/DDBJ databases">
        <title>A metagenomic window into the 2 km-deep terrestrial subsurface aquifer revealed taxonomically and functionally diverse microbial community comprising novel uncultured bacterial lineages.</title>
        <authorList>
            <person name="Kadnikov V.V."/>
            <person name="Mardanov A.V."/>
            <person name="Beletsky A.V."/>
            <person name="Banks D."/>
            <person name="Pimenov N.V."/>
            <person name="Frank Y.A."/>
            <person name="Karnachuk O.V."/>
            <person name="Ravin N.V."/>
        </authorList>
    </citation>
    <scope>NUCLEOTIDE SEQUENCE [LARGE SCALE GENOMIC DNA]</scope>
    <source>
        <strain evidence="2">BY5</strain>
    </source>
</reference>
<feature type="region of interest" description="Disordered" evidence="1">
    <location>
        <begin position="1"/>
        <end position="76"/>
    </location>
</feature>